<evidence type="ECO:0000256" key="1">
    <source>
        <dbReference type="ARBA" id="ARBA00004417"/>
    </source>
</evidence>
<sequence length="130" mass="14603">MNLLRDLQKELGLTTLFVAHDLQVVRYISDRVAVMYLGRIVELAPTEQLYDRPAHPYTRMLLGAAPRLLSRRSRSRTGKTSVEMPNPITPPAGCPFHPRCPIATALCSRDVPPLRRRPDGRDVACHHPDG</sequence>
<keyword evidence="9" id="KW-1185">Reference proteome</keyword>
<keyword evidence="4" id="KW-0547">Nucleotide-binding</keyword>
<evidence type="ECO:0000256" key="2">
    <source>
        <dbReference type="ARBA" id="ARBA00005417"/>
    </source>
</evidence>
<dbReference type="Gene3D" id="3.40.50.300">
    <property type="entry name" value="P-loop containing nucleotide triphosphate hydrolases"/>
    <property type="match status" value="1"/>
</dbReference>
<dbReference type="PANTHER" id="PTHR43776">
    <property type="entry name" value="TRANSPORT ATP-BINDING PROTEIN"/>
    <property type="match status" value="1"/>
</dbReference>
<dbReference type="Proteomes" id="UP000182932">
    <property type="component" value="Unassembled WGS sequence"/>
</dbReference>
<name>A0A975WCL2_9RHOB</name>
<evidence type="ECO:0000313" key="9">
    <source>
        <dbReference type="Proteomes" id="UP000182932"/>
    </source>
</evidence>
<evidence type="ECO:0000256" key="6">
    <source>
        <dbReference type="SAM" id="MobiDB-lite"/>
    </source>
</evidence>
<organism evidence="8 9">
    <name type="scientific">Marinovum algicola</name>
    <dbReference type="NCBI Taxonomy" id="42444"/>
    <lineage>
        <taxon>Bacteria</taxon>
        <taxon>Pseudomonadati</taxon>
        <taxon>Pseudomonadota</taxon>
        <taxon>Alphaproteobacteria</taxon>
        <taxon>Rhodobacterales</taxon>
        <taxon>Roseobacteraceae</taxon>
        <taxon>Marinovum</taxon>
    </lineage>
</organism>
<evidence type="ECO:0000256" key="5">
    <source>
        <dbReference type="ARBA" id="ARBA00022840"/>
    </source>
</evidence>
<dbReference type="GO" id="GO:0005886">
    <property type="term" value="C:plasma membrane"/>
    <property type="evidence" value="ECO:0007669"/>
    <property type="project" value="UniProtKB-SubCell"/>
</dbReference>
<dbReference type="InterPro" id="IPR050319">
    <property type="entry name" value="ABC_transp_ATP-bind"/>
</dbReference>
<evidence type="ECO:0000313" key="8">
    <source>
        <dbReference type="EMBL" id="SEJ92748.1"/>
    </source>
</evidence>
<dbReference type="InterPro" id="IPR027417">
    <property type="entry name" value="P-loop_NTPase"/>
</dbReference>
<dbReference type="Pfam" id="PF08352">
    <property type="entry name" value="oligo_HPY"/>
    <property type="match status" value="1"/>
</dbReference>
<proteinExistence type="inferred from homology"/>
<evidence type="ECO:0000256" key="3">
    <source>
        <dbReference type="ARBA" id="ARBA00022448"/>
    </source>
</evidence>
<accession>A0A975WCL2</accession>
<keyword evidence="5 8" id="KW-0067">ATP-binding</keyword>
<dbReference type="GO" id="GO:0005524">
    <property type="term" value="F:ATP binding"/>
    <property type="evidence" value="ECO:0007669"/>
    <property type="project" value="UniProtKB-KW"/>
</dbReference>
<protein>
    <submittedName>
        <fullName evidence="8">Oligopeptide/dipeptide ABC transporter, ATP-binding protein, C-terminal domain-containing protein</fullName>
    </submittedName>
</protein>
<dbReference type="RefSeq" id="WP_244526540.1">
    <property type="nucleotide sequence ID" value="NZ_FNYY01000014.1"/>
</dbReference>
<feature type="region of interest" description="Disordered" evidence="6">
    <location>
        <begin position="68"/>
        <end position="90"/>
    </location>
</feature>
<evidence type="ECO:0000259" key="7">
    <source>
        <dbReference type="Pfam" id="PF08352"/>
    </source>
</evidence>
<dbReference type="EMBL" id="FNYY01000014">
    <property type="protein sequence ID" value="SEJ92748.1"/>
    <property type="molecule type" value="Genomic_DNA"/>
</dbReference>
<comment type="caution">
    <text evidence="8">The sequence shown here is derived from an EMBL/GenBank/DDBJ whole genome shotgun (WGS) entry which is preliminary data.</text>
</comment>
<keyword evidence="3" id="KW-0813">Transport</keyword>
<evidence type="ECO:0000256" key="4">
    <source>
        <dbReference type="ARBA" id="ARBA00022741"/>
    </source>
</evidence>
<dbReference type="PANTHER" id="PTHR43776:SF7">
    <property type="entry name" value="D,D-DIPEPTIDE TRANSPORT ATP-BINDING PROTEIN DDPF-RELATED"/>
    <property type="match status" value="1"/>
</dbReference>
<dbReference type="GO" id="GO:0015833">
    <property type="term" value="P:peptide transport"/>
    <property type="evidence" value="ECO:0007669"/>
    <property type="project" value="InterPro"/>
</dbReference>
<gene>
    <name evidence="8" type="ORF">SAMN04487940_11441</name>
</gene>
<reference evidence="8 9" key="1">
    <citation type="submission" date="2016-10" db="EMBL/GenBank/DDBJ databases">
        <authorList>
            <person name="Varghese N."/>
            <person name="Submissions S."/>
        </authorList>
    </citation>
    <scope>NUCLEOTIDE SEQUENCE [LARGE SCALE GENOMIC DNA]</scope>
    <source>
        <strain evidence="8 9">FF3</strain>
    </source>
</reference>
<feature type="domain" description="Oligopeptide/dipeptide ABC transporter C-terminal" evidence="7">
    <location>
        <begin position="41"/>
        <end position="107"/>
    </location>
</feature>
<dbReference type="GeneID" id="80821500"/>
<dbReference type="NCBIfam" id="TIGR01727">
    <property type="entry name" value="oligo_HPY"/>
    <property type="match status" value="1"/>
</dbReference>
<dbReference type="AlphaFoldDB" id="A0A975WCL2"/>
<dbReference type="SUPFAM" id="SSF52540">
    <property type="entry name" value="P-loop containing nucleoside triphosphate hydrolases"/>
    <property type="match status" value="1"/>
</dbReference>
<comment type="subcellular location">
    <subcellularLocation>
        <location evidence="1">Cell inner membrane</location>
        <topology evidence="1">Peripheral membrane protein</topology>
    </subcellularLocation>
</comment>
<comment type="similarity">
    <text evidence="2">Belongs to the ABC transporter superfamily.</text>
</comment>
<dbReference type="InterPro" id="IPR013563">
    <property type="entry name" value="Oligopep_ABC_C"/>
</dbReference>